<evidence type="ECO:0000256" key="1">
    <source>
        <dbReference type="SAM" id="MobiDB-lite"/>
    </source>
</evidence>
<name>A0A151Z955_TIELA</name>
<dbReference type="SUPFAM" id="SSF52113">
    <property type="entry name" value="BRCT domain"/>
    <property type="match status" value="1"/>
</dbReference>
<evidence type="ECO:0000313" key="4">
    <source>
        <dbReference type="Proteomes" id="UP000076078"/>
    </source>
</evidence>
<dbReference type="PROSITE" id="PS50172">
    <property type="entry name" value="BRCT"/>
    <property type="match status" value="1"/>
</dbReference>
<evidence type="ECO:0000313" key="3">
    <source>
        <dbReference type="EMBL" id="KYQ90394.1"/>
    </source>
</evidence>
<dbReference type="GO" id="GO:0070197">
    <property type="term" value="P:meiotic attachment of telomere to nuclear envelope"/>
    <property type="evidence" value="ECO:0007669"/>
    <property type="project" value="TreeGrafter"/>
</dbReference>
<organism evidence="3 4">
    <name type="scientific">Tieghemostelium lacteum</name>
    <name type="common">Slime mold</name>
    <name type="synonym">Dictyostelium lacteum</name>
    <dbReference type="NCBI Taxonomy" id="361077"/>
    <lineage>
        <taxon>Eukaryota</taxon>
        <taxon>Amoebozoa</taxon>
        <taxon>Evosea</taxon>
        <taxon>Eumycetozoa</taxon>
        <taxon>Dictyostelia</taxon>
        <taxon>Dictyosteliales</taxon>
        <taxon>Raperosteliaceae</taxon>
        <taxon>Tieghemostelium</taxon>
    </lineage>
</organism>
<feature type="compositionally biased region" description="Low complexity" evidence="1">
    <location>
        <begin position="296"/>
        <end position="320"/>
    </location>
</feature>
<dbReference type="PANTHER" id="PTHR35345">
    <property type="entry name" value="TELOMERE REPEATS-BINDING BOUQUET FORMATION PROTEIN 2"/>
    <property type="match status" value="1"/>
</dbReference>
<dbReference type="InParanoid" id="A0A151Z955"/>
<feature type="domain" description="BRCT" evidence="2">
    <location>
        <begin position="1"/>
        <end position="87"/>
    </location>
</feature>
<dbReference type="EMBL" id="LODT01000037">
    <property type="protein sequence ID" value="KYQ90394.1"/>
    <property type="molecule type" value="Genomic_DNA"/>
</dbReference>
<accession>A0A151Z955</accession>
<dbReference type="InterPro" id="IPR028065">
    <property type="entry name" value="TERB2"/>
</dbReference>
<dbReference type="Proteomes" id="UP000076078">
    <property type="component" value="Unassembled WGS sequence"/>
</dbReference>
<protein>
    <recommendedName>
        <fullName evidence="2">BRCT domain-containing protein</fullName>
    </recommendedName>
</protein>
<gene>
    <name evidence="3" type="ORF">DLAC_09011</name>
</gene>
<evidence type="ECO:0000259" key="2">
    <source>
        <dbReference type="PROSITE" id="PS50172"/>
    </source>
</evidence>
<dbReference type="AlphaFoldDB" id="A0A151Z955"/>
<dbReference type="GO" id="GO:0007129">
    <property type="term" value="P:homologous chromosome pairing at meiosis"/>
    <property type="evidence" value="ECO:0007669"/>
    <property type="project" value="TreeGrafter"/>
</dbReference>
<proteinExistence type="predicted"/>
<dbReference type="Pfam" id="PF15101">
    <property type="entry name" value="TERB2"/>
    <property type="match status" value="1"/>
</dbReference>
<dbReference type="InterPro" id="IPR036420">
    <property type="entry name" value="BRCT_dom_sf"/>
</dbReference>
<sequence length="352" mass="40794">MFQSLKAWFSRDSPTDIIGKWKENGGKIALRANDAYFIFVNDPWKVDSYRLITSKDSDYEGIAFIKYDWIQDSINSQQMLDCYDYVIDRDEVANDNERYLSNIKEWDEQEEANRLKYHDVETDDLFLLNEQREFNSSIYNSGKSRKTKNLIESIYSKDKIVHDINTIVAPNDIYAVIGGQLHPFKVSKKYTSRYSKPLLPKLLDDNISSISEDFSYNKSPITKTITEDKIKKVSPVRQAKITEYTKSNTDLYRDVEWTSGLDDKDEEKITPKKLKTTNSPFDIDIDEYENLVSSPFTKQKSTTTTTSKYNSSNNNNKLKNGNYISKELESPKKPESNHNKLSSVDNIIDLSD</sequence>
<dbReference type="STRING" id="361077.A0A151Z955"/>
<keyword evidence="4" id="KW-1185">Reference proteome</keyword>
<comment type="caution">
    <text evidence="3">The sequence shown here is derived from an EMBL/GenBank/DDBJ whole genome shotgun (WGS) entry which is preliminary data.</text>
</comment>
<dbReference type="InterPro" id="IPR001357">
    <property type="entry name" value="BRCT_dom"/>
</dbReference>
<feature type="region of interest" description="Disordered" evidence="1">
    <location>
        <begin position="296"/>
        <end position="352"/>
    </location>
</feature>
<feature type="compositionally biased region" description="Basic and acidic residues" evidence="1">
    <location>
        <begin position="326"/>
        <end position="338"/>
    </location>
</feature>
<reference evidence="3 4" key="1">
    <citation type="submission" date="2015-12" db="EMBL/GenBank/DDBJ databases">
        <title>Dictyostelia acquired genes for synthesis and detection of signals that induce cell-type specialization by lateral gene transfer from prokaryotes.</title>
        <authorList>
            <person name="Gloeckner G."/>
            <person name="Schaap P."/>
        </authorList>
    </citation>
    <scope>NUCLEOTIDE SEQUENCE [LARGE SCALE GENOMIC DNA]</scope>
    <source>
        <strain evidence="3 4">TK</strain>
    </source>
</reference>
<dbReference type="GO" id="GO:0005637">
    <property type="term" value="C:nuclear inner membrane"/>
    <property type="evidence" value="ECO:0007669"/>
    <property type="project" value="TreeGrafter"/>
</dbReference>
<dbReference type="PANTHER" id="PTHR35345:SF1">
    <property type="entry name" value="TELOMERE REPEATS-BINDING BOUQUET FORMATION PROTEIN 2"/>
    <property type="match status" value="1"/>
</dbReference>
<dbReference type="OrthoDB" id="10667655at2759"/>